<evidence type="ECO:0008006" key="4">
    <source>
        <dbReference type="Google" id="ProtNLM"/>
    </source>
</evidence>
<feature type="compositionally biased region" description="Low complexity" evidence="1">
    <location>
        <begin position="21"/>
        <end position="31"/>
    </location>
</feature>
<feature type="compositionally biased region" description="Polar residues" evidence="1">
    <location>
        <begin position="210"/>
        <end position="223"/>
    </location>
</feature>
<dbReference type="STRING" id="1423715.FD25_GL002033"/>
<gene>
    <name evidence="2" type="ORF">FD25_GL002033</name>
</gene>
<evidence type="ECO:0000313" key="3">
    <source>
        <dbReference type="Proteomes" id="UP000051955"/>
    </source>
</evidence>
<dbReference type="PATRIC" id="fig|1423715.3.peg.2087"/>
<dbReference type="AlphaFoldDB" id="A0A0R1LLU6"/>
<reference evidence="2 3" key="1">
    <citation type="journal article" date="2015" name="Genome Announc.">
        <title>Expanding the biotechnology potential of lactobacilli through comparative genomics of 213 strains and associated genera.</title>
        <authorList>
            <person name="Sun Z."/>
            <person name="Harris H.M."/>
            <person name="McCann A."/>
            <person name="Guo C."/>
            <person name="Argimon S."/>
            <person name="Zhang W."/>
            <person name="Yang X."/>
            <person name="Jeffery I.B."/>
            <person name="Cooney J.C."/>
            <person name="Kagawa T.F."/>
            <person name="Liu W."/>
            <person name="Song Y."/>
            <person name="Salvetti E."/>
            <person name="Wrobel A."/>
            <person name="Rasinkangas P."/>
            <person name="Parkhill J."/>
            <person name="Rea M.C."/>
            <person name="O'Sullivan O."/>
            <person name="Ritari J."/>
            <person name="Douillard F.P."/>
            <person name="Paul Ross R."/>
            <person name="Yang R."/>
            <person name="Briner A.E."/>
            <person name="Felis G.E."/>
            <person name="de Vos W.M."/>
            <person name="Barrangou R."/>
            <person name="Klaenhammer T.R."/>
            <person name="Caufield P.W."/>
            <person name="Cui Y."/>
            <person name="Zhang H."/>
            <person name="O'Toole P.W."/>
        </authorList>
    </citation>
    <scope>NUCLEOTIDE SEQUENCE [LARGE SCALE GENOMIC DNA]</scope>
    <source>
        <strain evidence="2 3">DSM 19394</strain>
    </source>
</reference>
<comment type="caution">
    <text evidence="2">The sequence shown here is derived from an EMBL/GenBank/DDBJ whole genome shotgun (WGS) entry which is preliminary data.</text>
</comment>
<sequence>MKSLETIMPMNLQYFAEGENQDNSNQANDAAGHTEDESNTNNSNGNNDSSSSDDEKPNSDDNSNDAVIKKLKGRIGKEQSRKNELQAQLDQAQAELEKLRGGNKNKEKPKSPEQQEIAALKAKMARRDTVDETLSVFTESGIDVPKNIVEVLVTDDHDKTIDNASKLLDFITNVRKTTEDAVRKEYQAGHIPNATKHGNESLTDFGKSIAESNNSRASLDNFK</sequence>
<feature type="compositionally biased region" description="Basic and acidic residues" evidence="1">
    <location>
        <begin position="75"/>
        <end position="84"/>
    </location>
</feature>
<feature type="compositionally biased region" description="Low complexity" evidence="1">
    <location>
        <begin position="39"/>
        <end position="50"/>
    </location>
</feature>
<feature type="region of interest" description="Disordered" evidence="1">
    <location>
        <begin position="187"/>
        <end position="223"/>
    </location>
</feature>
<name>A0A0R1LLU6_9LACO</name>
<dbReference type="InterPro" id="IPR025580">
    <property type="entry name" value="Gp46"/>
</dbReference>
<feature type="region of interest" description="Disordered" evidence="1">
    <location>
        <begin position="1"/>
        <end position="88"/>
    </location>
</feature>
<organism evidence="2 3">
    <name type="scientific">Levilactobacillus acidifarinae DSM 19394 = JCM 15949</name>
    <dbReference type="NCBI Taxonomy" id="1423715"/>
    <lineage>
        <taxon>Bacteria</taxon>
        <taxon>Bacillati</taxon>
        <taxon>Bacillota</taxon>
        <taxon>Bacilli</taxon>
        <taxon>Lactobacillales</taxon>
        <taxon>Lactobacillaceae</taxon>
        <taxon>Levilactobacillus</taxon>
    </lineage>
</organism>
<evidence type="ECO:0000313" key="2">
    <source>
        <dbReference type="EMBL" id="KRK96536.1"/>
    </source>
</evidence>
<proteinExistence type="predicted"/>
<keyword evidence="3" id="KW-1185">Reference proteome</keyword>
<dbReference type="OrthoDB" id="2327852at2"/>
<dbReference type="EMBL" id="AZDV01000003">
    <property type="protein sequence ID" value="KRK96536.1"/>
    <property type="molecule type" value="Genomic_DNA"/>
</dbReference>
<dbReference type="RefSeq" id="WP_057800881.1">
    <property type="nucleotide sequence ID" value="NZ_AZDV01000003.1"/>
</dbReference>
<dbReference type="Proteomes" id="UP000051955">
    <property type="component" value="Unassembled WGS sequence"/>
</dbReference>
<accession>A0A0R1LLU6</accession>
<evidence type="ECO:0000256" key="1">
    <source>
        <dbReference type="SAM" id="MobiDB-lite"/>
    </source>
</evidence>
<dbReference type="Pfam" id="PF14265">
    <property type="entry name" value="DUF4355"/>
    <property type="match status" value="1"/>
</dbReference>
<protein>
    <recommendedName>
        <fullName evidence="4">DUF4355 domain-containing protein</fullName>
    </recommendedName>
</protein>